<sequence>MLKNSCININAIILAAGNSSRFNGNKLLSIYNEKPLAMHIIEKSFEVGFKEIILVTQYNELKEMLKDKDIKIIRNCMSNKGISYSIKLGLKECRNCDGVMFLVCDQPYISYKTMKDLIEIFKENPDRIISSKYCGKLRNPNIFPKKYFKELLELNGDMGGKSIILNDLDNVLEYEIKNELEVLDIDTKEDLNKINTLI</sequence>
<dbReference type="PANTHER" id="PTHR43777:SF1">
    <property type="entry name" value="MOLYBDENUM COFACTOR CYTIDYLYLTRANSFERASE"/>
    <property type="match status" value="1"/>
</dbReference>
<reference evidence="2 3" key="1">
    <citation type="submission" date="2016-06" db="EMBL/GenBank/DDBJ databases">
        <authorList>
            <person name="Kjaerup R.B."/>
            <person name="Dalgaard T.S."/>
            <person name="Juul-Madsen H.R."/>
        </authorList>
    </citation>
    <scope>NUCLEOTIDE SEQUENCE [LARGE SCALE GENOMIC DNA]</scope>
    <source>
        <strain evidence="2 3">373-A1</strain>
    </source>
</reference>
<dbReference type="CDD" id="cd04182">
    <property type="entry name" value="GT_2_like_f"/>
    <property type="match status" value="1"/>
</dbReference>
<dbReference type="GO" id="GO:0016779">
    <property type="term" value="F:nucleotidyltransferase activity"/>
    <property type="evidence" value="ECO:0007669"/>
    <property type="project" value="UniProtKB-ARBA"/>
</dbReference>
<dbReference type="PANTHER" id="PTHR43777">
    <property type="entry name" value="MOLYBDENUM COFACTOR CYTIDYLYLTRANSFERASE"/>
    <property type="match status" value="1"/>
</dbReference>
<dbReference type="InterPro" id="IPR025877">
    <property type="entry name" value="MobA-like_NTP_Trfase"/>
</dbReference>
<dbReference type="Gene3D" id="3.90.550.10">
    <property type="entry name" value="Spore Coat Polysaccharide Biosynthesis Protein SpsA, Chain A"/>
    <property type="match status" value="1"/>
</dbReference>
<evidence type="ECO:0000313" key="2">
    <source>
        <dbReference type="EMBL" id="OBY12365.1"/>
    </source>
</evidence>
<evidence type="ECO:0000313" key="3">
    <source>
        <dbReference type="Proteomes" id="UP000092714"/>
    </source>
</evidence>
<dbReference type="OrthoDB" id="9797742at2"/>
<dbReference type="SUPFAM" id="SSF53448">
    <property type="entry name" value="Nucleotide-diphospho-sugar transferases"/>
    <property type="match status" value="1"/>
</dbReference>
<comment type="caution">
    <text evidence="2">The sequence shown here is derived from an EMBL/GenBank/DDBJ whole genome shotgun (WGS) entry which is preliminary data.</text>
</comment>
<dbReference type="AlphaFoldDB" id="A0A174RGS6"/>
<dbReference type="RefSeq" id="WP_034867039.1">
    <property type="nucleotide sequence ID" value="NZ_CABHIH010000001.1"/>
</dbReference>
<dbReference type="Proteomes" id="UP000092714">
    <property type="component" value="Unassembled WGS sequence"/>
</dbReference>
<organism evidence="2 3">
    <name type="scientific">Clostridium paraputrificum</name>
    <dbReference type="NCBI Taxonomy" id="29363"/>
    <lineage>
        <taxon>Bacteria</taxon>
        <taxon>Bacillati</taxon>
        <taxon>Bacillota</taxon>
        <taxon>Clostridia</taxon>
        <taxon>Eubacteriales</taxon>
        <taxon>Clostridiaceae</taxon>
        <taxon>Clostridium</taxon>
    </lineage>
</organism>
<keyword evidence="3" id="KW-1185">Reference proteome</keyword>
<protein>
    <recommendedName>
        <fullName evidence="1">MobA-like NTP transferase domain-containing protein</fullName>
    </recommendedName>
</protein>
<dbReference type="EMBL" id="MAPZ01000009">
    <property type="protein sequence ID" value="OBY12365.1"/>
    <property type="molecule type" value="Genomic_DNA"/>
</dbReference>
<proteinExistence type="predicted"/>
<gene>
    <name evidence="2" type="ORF">CP373A1_01865</name>
</gene>
<feature type="domain" description="MobA-like NTP transferase" evidence="1">
    <location>
        <begin position="11"/>
        <end position="165"/>
    </location>
</feature>
<accession>A0A174RGS6</accession>
<evidence type="ECO:0000259" key="1">
    <source>
        <dbReference type="Pfam" id="PF12804"/>
    </source>
</evidence>
<dbReference type="GeneID" id="42777512"/>
<dbReference type="eggNOG" id="COG2068">
    <property type="taxonomic scope" value="Bacteria"/>
</dbReference>
<name>A0A174RGS6_9CLOT</name>
<dbReference type="Pfam" id="PF12804">
    <property type="entry name" value="NTP_transf_3"/>
    <property type="match status" value="1"/>
</dbReference>
<dbReference type="InterPro" id="IPR029044">
    <property type="entry name" value="Nucleotide-diphossugar_trans"/>
</dbReference>